<comment type="function">
    <text evidence="1">Required for the transposition of the insertion element.</text>
</comment>
<dbReference type="AlphaFoldDB" id="A0A840ETF8"/>
<dbReference type="GO" id="GO:0003677">
    <property type="term" value="F:DNA binding"/>
    <property type="evidence" value="ECO:0007669"/>
    <property type="project" value="UniProtKB-KW"/>
</dbReference>
<evidence type="ECO:0000256" key="2">
    <source>
        <dbReference type="ARBA" id="ARBA00010961"/>
    </source>
</evidence>
<proteinExistence type="inferred from homology"/>
<evidence type="ECO:0000313" key="6">
    <source>
        <dbReference type="EMBL" id="MBB4133638.1"/>
    </source>
</evidence>
<organism evidence="6 7">
    <name type="scientific">Gordonia humi</name>
    <dbReference type="NCBI Taxonomy" id="686429"/>
    <lineage>
        <taxon>Bacteria</taxon>
        <taxon>Bacillati</taxon>
        <taxon>Actinomycetota</taxon>
        <taxon>Actinomycetes</taxon>
        <taxon>Mycobacteriales</taxon>
        <taxon>Gordoniaceae</taxon>
        <taxon>Gordonia</taxon>
    </lineage>
</organism>
<dbReference type="InterPro" id="IPR001207">
    <property type="entry name" value="Transposase_mutator"/>
</dbReference>
<dbReference type="EMBL" id="JACIFP010000001">
    <property type="protein sequence ID" value="MBB4133638.1"/>
    <property type="molecule type" value="Genomic_DNA"/>
</dbReference>
<accession>A0A840ETF8</accession>
<comment type="similarity">
    <text evidence="2">Belongs to the transposase mutator family.</text>
</comment>
<gene>
    <name evidence="6" type="ORF">BKA16_000190</name>
</gene>
<evidence type="ECO:0000256" key="5">
    <source>
        <dbReference type="ARBA" id="ARBA00023172"/>
    </source>
</evidence>
<keyword evidence="3" id="KW-0815">Transposition</keyword>
<keyword evidence="5" id="KW-0233">DNA recombination</keyword>
<dbReference type="Pfam" id="PF00872">
    <property type="entry name" value="Transposase_mut"/>
    <property type="match status" value="1"/>
</dbReference>
<evidence type="ECO:0000256" key="1">
    <source>
        <dbReference type="ARBA" id="ARBA00002190"/>
    </source>
</evidence>
<dbReference type="GO" id="GO:0006313">
    <property type="term" value="P:DNA transposition"/>
    <property type="evidence" value="ECO:0007669"/>
    <property type="project" value="InterPro"/>
</dbReference>
<evidence type="ECO:0000256" key="3">
    <source>
        <dbReference type="ARBA" id="ARBA00022578"/>
    </source>
</evidence>
<keyword evidence="4" id="KW-0238">DNA-binding</keyword>
<keyword evidence="7" id="KW-1185">Reference proteome</keyword>
<evidence type="ECO:0000256" key="4">
    <source>
        <dbReference type="ARBA" id="ARBA00023125"/>
    </source>
</evidence>
<protein>
    <submittedName>
        <fullName evidence="6">Transposase-like protein</fullName>
    </submittedName>
</protein>
<evidence type="ECO:0000313" key="7">
    <source>
        <dbReference type="Proteomes" id="UP000551501"/>
    </source>
</evidence>
<name>A0A840ETF8_9ACTN</name>
<sequence>MFIDHASGKLASRPQLESAFITVVVDWYLAGVSTCCMDILVKTLGINAVSKSQVSRIAADLEEHVEQFRHRHLGYGS</sequence>
<dbReference type="GO" id="GO:0004803">
    <property type="term" value="F:transposase activity"/>
    <property type="evidence" value="ECO:0007669"/>
    <property type="project" value="InterPro"/>
</dbReference>
<dbReference type="Proteomes" id="UP000551501">
    <property type="component" value="Unassembled WGS sequence"/>
</dbReference>
<comment type="caution">
    <text evidence="6">The sequence shown here is derived from an EMBL/GenBank/DDBJ whole genome shotgun (WGS) entry which is preliminary data.</text>
</comment>
<reference evidence="6 7" key="1">
    <citation type="submission" date="2020-08" db="EMBL/GenBank/DDBJ databases">
        <title>Sequencing the genomes of 1000 actinobacteria strains.</title>
        <authorList>
            <person name="Klenk H.-P."/>
        </authorList>
    </citation>
    <scope>NUCLEOTIDE SEQUENCE [LARGE SCALE GENOMIC DNA]</scope>
    <source>
        <strain evidence="6 7">DSM 45298</strain>
    </source>
</reference>